<dbReference type="GO" id="GO:0004519">
    <property type="term" value="F:endonuclease activity"/>
    <property type="evidence" value="ECO:0007669"/>
    <property type="project" value="UniProtKB-KW"/>
</dbReference>
<dbReference type="Gene3D" id="3.30.420.10">
    <property type="entry name" value="Ribonuclease H-like superfamily/Ribonuclease H"/>
    <property type="match status" value="1"/>
</dbReference>
<dbReference type="GO" id="GO:0003964">
    <property type="term" value="F:RNA-directed DNA polymerase activity"/>
    <property type="evidence" value="ECO:0007669"/>
    <property type="project" value="UniProtKB-KW"/>
</dbReference>
<keyword evidence="3" id="KW-0548">Nucleotidyltransferase</keyword>
<keyword evidence="4" id="KW-0540">Nuclease</keyword>
<dbReference type="Gene3D" id="1.10.340.70">
    <property type="match status" value="1"/>
</dbReference>
<proteinExistence type="predicted"/>
<dbReference type="InterPro" id="IPR050951">
    <property type="entry name" value="Retrovirus_Pol_polyprotein"/>
</dbReference>
<keyword evidence="6" id="KW-0255">Endonuclease</keyword>
<evidence type="ECO:0000256" key="7">
    <source>
        <dbReference type="ARBA" id="ARBA00022801"/>
    </source>
</evidence>
<reference evidence="17" key="1">
    <citation type="journal article" date="2017" name="bioRxiv">
        <title>Comparative analysis of the genomes of Stylophora pistillata and Acropora digitifera provides evidence for extensive differences between species of corals.</title>
        <authorList>
            <person name="Voolstra C.R."/>
            <person name="Li Y."/>
            <person name="Liew Y.J."/>
            <person name="Baumgarten S."/>
            <person name="Zoccola D."/>
            <person name="Flot J.-F."/>
            <person name="Tambutte S."/>
            <person name="Allemand D."/>
            <person name="Aranda M."/>
        </authorList>
    </citation>
    <scope>NUCLEOTIDE SEQUENCE [LARGE SCALE GENOMIC DNA]</scope>
</reference>
<keyword evidence="8" id="KW-0460">Magnesium</keyword>
<dbReference type="GO" id="GO:0004190">
    <property type="term" value="F:aspartic-type endopeptidase activity"/>
    <property type="evidence" value="ECO:0007669"/>
    <property type="project" value="UniProtKB-KW"/>
</dbReference>
<dbReference type="InterPro" id="IPR043502">
    <property type="entry name" value="DNA/RNA_pol_sf"/>
</dbReference>
<feature type="region of interest" description="Disordered" evidence="13">
    <location>
        <begin position="80"/>
        <end position="100"/>
    </location>
</feature>
<comment type="caution">
    <text evidence="16">The sequence shown here is derived from an EMBL/GenBank/DDBJ whole genome shotgun (WGS) entry which is preliminary data.</text>
</comment>
<dbReference type="PANTHER" id="PTHR37984">
    <property type="entry name" value="PROTEIN CBG26694"/>
    <property type="match status" value="1"/>
</dbReference>
<evidence type="ECO:0000256" key="5">
    <source>
        <dbReference type="ARBA" id="ARBA00022750"/>
    </source>
</evidence>
<dbReference type="FunFam" id="3.10.20.370:FF:000001">
    <property type="entry name" value="Retrovirus-related Pol polyprotein from transposon 17.6-like protein"/>
    <property type="match status" value="1"/>
</dbReference>
<dbReference type="GO" id="GO:0003723">
    <property type="term" value="F:RNA binding"/>
    <property type="evidence" value="ECO:0007669"/>
    <property type="project" value="UniProtKB-KW"/>
</dbReference>
<evidence type="ECO:0000256" key="10">
    <source>
        <dbReference type="ARBA" id="ARBA00022908"/>
    </source>
</evidence>
<evidence type="ECO:0000256" key="11">
    <source>
        <dbReference type="ARBA" id="ARBA00022918"/>
    </source>
</evidence>
<accession>A0A2B4RZ39</accession>
<dbReference type="SUPFAM" id="SSF57756">
    <property type="entry name" value="Retrovirus zinc finger-like domains"/>
    <property type="match status" value="1"/>
</dbReference>
<keyword evidence="10" id="KW-0229">DNA integration</keyword>
<dbReference type="CDD" id="cd01647">
    <property type="entry name" value="RT_LTR"/>
    <property type="match status" value="1"/>
</dbReference>
<evidence type="ECO:0000256" key="3">
    <source>
        <dbReference type="ARBA" id="ARBA00022695"/>
    </source>
</evidence>
<keyword evidence="9" id="KW-0694">RNA-binding</keyword>
<dbReference type="CDD" id="cd09274">
    <property type="entry name" value="RNase_HI_RT_Ty3"/>
    <property type="match status" value="1"/>
</dbReference>
<dbReference type="Gene3D" id="2.40.70.10">
    <property type="entry name" value="Acid Proteases"/>
    <property type="match status" value="1"/>
</dbReference>
<keyword evidence="7" id="KW-0378">Hydrolase</keyword>
<dbReference type="Gene3D" id="3.30.70.270">
    <property type="match status" value="2"/>
</dbReference>
<dbReference type="InterPro" id="IPR001969">
    <property type="entry name" value="Aspartic_peptidase_AS"/>
</dbReference>
<dbReference type="EMBL" id="LSMT01000261">
    <property type="protein sequence ID" value="PFX21820.1"/>
    <property type="molecule type" value="Genomic_DNA"/>
</dbReference>
<dbReference type="InterPro" id="IPR043128">
    <property type="entry name" value="Rev_trsase/Diguanyl_cyclase"/>
</dbReference>
<dbReference type="GO" id="GO:0008270">
    <property type="term" value="F:zinc ion binding"/>
    <property type="evidence" value="ECO:0007669"/>
    <property type="project" value="InterPro"/>
</dbReference>
<dbReference type="InterPro" id="IPR001878">
    <property type="entry name" value="Znf_CCHC"/>
</dbReference>
<keyword evidence="12" id="KW-0238">DNA-binding</keyword>
<evidence type="ECO:0000256" key="8">
    <source>
        <dbReference type="ARBA" id="ARBA00022842"/>
    </source>
</evidence>
<evidence type="ECO:0000256" key="12">
    <source>
        <dbReference type="ARBA" id="ARBA00023125"/>
    </source>
</evidence>
<keyword evidence="2" id="KW-0808">Transferase</keyword>
<dbReference type="InterPro" id="IPR041588">
    <property type="entry name" value="Integrase_H2C2"/>
</dbReference>
<feature type="domain" description="Reverse transcriptase" evidence="14">
    <location>
        <begin position="628"/>
        <end position="805"/>
    </location>
</feature>
<dbReference type="InterPro" id="IPR000477">
    <property type="entry name" value="RT_dom"/>
</dbReference>
<dbReference type="SUPFAM" id="SSF56672">
    <property type="entry name" value="DNA/RNA polymerases"/>
    <property type="match status" value="1"/>
</dbReference>
<dbReference type="Pfam" id="PF17919">
    <property type="entry name" value="RT_RNaseH_2"/>
    <property type="match status" value="1"/>
</dbReference>
<dbReference type="Gene3D" id="3.10.10.10">
    <property type="entry name" value="HIV Type 1 Reverse Transcriptase, subunit A, domain 1"/>
    <property type="match status" value="1"/>
</dbReference>
<dbReference type="InterPro" id="IPR001584">
    <property type="entry name" value="Integrase_cat-core"/>
</dbReference>
<dbReference type="Pfam" id="PF17921">
    <property type="entry name" value="Integrase_H2C2"/>
    <property type="match status" value="1"/>
</dbReference>
<keyword evidence="11" id="KW-0695">RNA-directed DNA polymerase</keyword>
<organism evidence="16 17">
    <name type="scientific">Stylophora pistillata</name>
    <name type="common">Smooth cauliflower coral</name>
    <dbReference type="NCBI Taxonomy" id="50429"/>
    <lineage>
        <taxon>Eukaryota</taxon>
        <taxon>Metazoa</taxon>
        <taxon>Cnidaria</taxon>
        <taxon>Anthozoa</taxon>
        <taxon>Hexacorallia</taxon>
        <taxon>Scleractinia</taxon>
        <taxon>Astrocoeniina</taxon>
        <taxon>Pocilloporidae</taxon>
        <taxon>Stylophora</taxon>
    </lineage>
</organism>
<dbReference type="PANTHER" id="PTHR37984:SF11">
    <property type="entry name" value="INTEGRASE CATALYTIC DOMAIN-CONTAINING PROTEIN"/>
    <property type="match status" value="1"/>
</dbReference>
<evidence type="ECO:0000256" key="1">
    <source>
        <dbReference type="ARBA" id="ARBA00022670"/>
    </source>
</evidence>
<dbReference type="FunFam" id="3.30.420.10:FF:000063">
    <property type="entry name" value="Retrovirus-related Pol polyprotein from transposon 297-like Protein"/>
    <property type="match status" value="1"/>
</dbReference>
<evidence type="ECO:0000256" key="4">
    <source>
        <dbReference type="ARBA" id="ARBA00022722"/>
    </source>
</evidence>
<dbReference type="OrthoDB" id="7759031at2759"/>
<dbReference type="GO" id="GO:0003677">
    <property type="term" value="F:DNA binding"/>
    <property type="evidence" value="ECO:0007669"/>
    <property type="project" value="UniProtKB-KW"/>
</dbReference>
<dbReference type="SMART" id="SM00343">
    <property type="entry name" value="ZnF_C2HC"/>
    <property type="match status" value="2"/>
</dbReference>
<dbReference type="Pfam" id="PF00078">
    <property type="entry name" value="RVT_1"/>
    <property type="match status" value="1"/>
</dbReference>
<dbReference type="InterPro" id="IPR021109">
    <property type="entry name" value="Peptidase_aspartic_dom_sf"/>
</dbReference>
<sequence>MSFPPDFAFFSQEERLQLLSGNCPCHLTKPRLRTWLSYRVGTAKDGSTSSDANKRELMHRIVSYIKNGWENNFTESSKHLATDSRYNDDVSSSSTSSPNTPYEFPQAANWCPIQSAEFPPFTIENMMNYFIERKSGDNEGNKDYKNLNSKAFGLFRHGHVQNIEVGTSENGDVIHVEGECLPEMKKNLKYKLNVTMINSGEQAGLLLHCAGSEVQELFETLQDPGPPADAGEDNADVYQKALRTLDAHFSARLNEPYERHVCRNLKQEGGETVDQFITRLRHQAENCNWDNADEPIRDQVIDKCRSDDLRRKLLLKGTHLTLEKVQEIARSFEAVDIHLKTMTGVEDDRQQVNRIERGETAVQFKGRETKAKCYLCNREGHFSRDSCCPARNAECQRCHKIGHFAKVCQTKTVTRNKRFSPRDVPDKRRSNVNSIDHDNLRVESDDDEYAFTVGRGTTGGMINVLVGGISVRMLIDSGASTNVTDKGTWEELKSQKIECKSYRCKKKLYAYGSSVPLKVISCFEARVVLADIVCEAEFVVIDRTGQPLLERGTAIKLGVLQIGSSINSVSSDIIEEFKDCFTGVGKLKGYQLKLHIKENVAPEVQPLRRPPFNLRDKIEKKLDERENMDIIEKINSPSQWVSHVVVVPKANGEVRLCVDMRQANCAVQRERYPIPTIDEVLQDMNNSKVFSKLDLRWGYHQIELSEESREITTFITHKGLYRYKRLMFGISAAPEKYQQRFSSSAEGIEGVHNISDDIIVHGATHDQHDERLRKVMMRVRECGLTLNLEKCQFSMSQLTFMGHVLSSRGVGVAVGKVKAVVEAREPESVSEVRSFLGLVNYSARFIPNLVTLSEPLRRLIKKDVFQWGSEQEAAFQKLKNELVRAEVLGYYDKDAETRVITDASPVGLGTVLAQKQQGEFRVIMYASRSLTDAERRYSQTEREALAIVWACERFHTYLYGIRFHLVTEKLFDKPLECLYSKKSRPPARIERWVLRMQVFDYNIEYKPGSENIADSLSRLSCYHSLDEEKTRNIAEEYVRFIAQTATPKAMTTREVEEHSHGDAELSEVRRCIRESVWNNKECVKYIPVKDELCAIGKVVLRGTRIVTPQTLRQQVLAIAHEGHVGIVATKLRLRTKVWWPGIDKDAEQYVRSCHGCQLVGQTTPPKPLMPTELPLGKWQDLSLDLLGPIPTGEYLLVLIDYYSRYYEVEILMSVTASQIISRLETIFAVHGLPVTITSDNGPQFRSEEFENFLVDNGILHRKVTPEWAQANGEVERQNRSLLKSMRIAQAEGKNWRKELVHYLATCRTTPHTITGVSPAELLFGRKIRTKMPELRETTVNDDELRDRDWEKKIKAKIYADQRRCAQPNELQTGDQVLLKKKKSNKLSANFESEPCEIIKKKGNSVMVQSP</sequence>
<evidence type="ECO:0000256" key="13">
    <source>
        <dbReference type="SAM" id="MobiDB-lite"/>
    </source>
</evidence>
<feature type="domain" description="Integrase catalytic" evidence="15">
    <location>
        <begin position="1170"/>
        <end position="1326"/>
    </location>
</feature>
<dbReference type="CDD" id="cd00303">
    <property type="entry name" value="retropepsin_like"/>
    <property type="match status" value="1"/>
</dbReference>
<evidence type="ECO:0000256" key="2">
    <source>
        <dbReference type="ARBA" id="ARBA00022679"/>
    </source>
</evidence>
<evidence type="ECO:0000313" key="16">
    <source>
        <dbReference type="EMBL" id="PFX21820.1"/>
    </source>
</evidence>
<dbReference type="PROSITE" id="PS00141">
    <property type="entry name" value="ASP_PROTEASE"/>
    <property type="match status" value="1"/>
</dbReference>
<dbReference type="PROSITE" id="PS50994">
    <property type="entry name" value="INTEGRASE"/>
    <property type="match status" value="1"/>
</dbReference>
<dbReference type="InterPro" id="IPR036875">
    <property type="entry name" value="Znf_CCHC_sf"/>
</dbReference>
<evidence type="ECO:0000313" key="17">
    <source>
        <dbReference type="Proteomes" id="UP000225706"/>
    </source>
</evidence>
<evidence type="ECO:0000256" key="6">
    <source>
        <dbReference type="ARBA" id="ARBA00022759"/>
    </source>
</evidence>
<dbReference type="SUPFAM" id="SSF53098">
    <property type="entry name" value="Ribonuclease H-like"/>
    <property type="match status" value="1"/>
</dbReference>
<name>A0A2B4RZ39_STYPI</name>
<dbReference type="FunFam" id="3.30.70.270:FF:000026">
    <property type="entry name" value="Transposon Ty3-G Gag-Pol polyprotein"/>
    <property type="match status" value="1"/>
</dbReference>
<gene>
    <name evidence="16" type="primary">Tf2-9</name>
    <name evidence="16" type="ORF">AWC38_SpisGene13687</name>
</gene>
<keyword evidence="5" id="KW-0064">Aspartyl protease</keyword>
<dbReference type="InterPro" id="IPR041577">
    <property type="entry name" value="RT_RNaseH_2"/>
</dbReference>
<dbReference type="FunFam" id="1.10.340.70:FF:000003">
    <property type="entry name" value="Protein CBG25708"/>
    <property type="match status" value="1"/>
</dbReference>
<evidence type="ECO:0000256" key="9">
    <source>
        <dbReference type="ARBA" id="ARBA00022884"/>
    </source>
</evidence>
<keyword evidence="1" id="KW-0645">Protease</keyword>
<keyword evidence="17" id="KW-1185">Reference proteome</keyword>
<dbReference type="Gene3D" id="4.10.60.10">
    <property type="entry name" value="Zinc finger, CCHC-type"/>
    <property type="match status" value="1"/>
</dbReference>
<protein>
    <submittedName>
        <fullName evidence="16">Transposon Tf2-9 polyprotein</fullName>
    </submittedName>
</protein>
<dbReference type="GO" id="GO:0006508">
    <property type="term" value="P:proteolysis"/>
    <property type="evidence" value="ECO:0007669"/>
    <property type="project" value="UniProtKB-KW"/>
</dbReference>
<dbReference type="InterPro" id="IPR036397">
    <property type="entry name" value="RNaseH_sf"/>
</dbReference>
<dbReference type="InterPro" id="IPR012337">
    <property type="entry name" value="RNaseH-like_sf"/>
</dbReference>
<dbReference type="Pfam" id="PF00665">
    <property type="entry name" value="rve"/>
    <property type="match status" value="1"/>
</dbReference>
<dbReference type="Proteomes" id="UP000225706">
    <property type="component" value="Unassembled WGS sequence"/>
</dbReference>
<evidence type="ECO:0000259" key="14">
    <source>
        <dbReference type="PROSITE" id="PS50878"/>
    </source>
</evidence>
<dbReference type="PROSITE" id="PS50878">
    <property type="entry name" value="RT_POL"/>
    <property type="match status" value="1"/>
</dbReference>
<evidence type="ECO:0000259" key="15">
    <source>
        <dbReference type="PROSITE" id="PS50994"/>
    </source>
</evidence>
<dbReference type="GO" id="GO:0015074">
    <property type="term" value="P:DNA integration"/>
    <property type="evidence" value="ECO:0007669"/>
    <property type="project" value="UniProtKB-KW"/>
</dbReference>